<comment type="caution">
    <text evidence="5">The sequence shown here is derived from an EMBL/GenBank/DDBJ whole genome shotgun (WGS) entry which is preliminary data.</text>
</comment>
<dbReference type="EMBL" id="JAHESC010000041">
    <property type="protein sequence ID" value="MBT1689434.1"/>
    <property type="molecule type" value="Genomic_DNA"/>
</dbReference>
<gene>
    <name evidence="5" type="ORF">KK078_22910</name>
</gene>
<sequence>MNWKLTSLSSVAEIISGQSPESKYYNTSGEGMPFFQGKADFNDTHPTVRYYTNKATKIAIPNDILLSVRAPVGPTNICNIESCIGRGLAAIRPGKELHFKYAYYFFKSIEEKLAALGNGSTFSAITSGVVRDIQIPVPSLTIQKKITNILDAADRLCHKDKLLLEHYDQLSQSIFHDMFGNITINERNWPLKKSEDYLTKLTVGVVVKPASYYTEKGVIALRSLNIKPNRIDLGNLAYFSKEDNEKLLSKSILREGDVVFVRTGIPGTAAVIPKELDGCNCIDLIISRPKDNVIHPIYLAYLFNSEEGKMIVSSKKVGGIQKHFNIGEFRKLKIPIPDFNLQKKFAQIMKVIHLEKSLAAHSSIKSGELFQNLLQQVFKGEFVKEH</sequence>
<reference evidence="5 6" key="1">
    <citation type="submission" date="2021-05" db="EMBL/GenBank/DDBJ databases">
        <title>A Polyphasic approach of four new species of the genus Ohtaekwangia: Ohtaekwangia histidinii sp. nov., Ohtaekwangia cretensis sp. nov., Ohtaekwangia indiensis sp. nov., Ohtaekwangia reichenbachii sp. nov. from diverse environment.</title>
        <authorList>
            <person name="Octaviana S."/>
        </authorList>
    </citation>
    <scope>NUCLEOTIDE SEQUENCE [LARGE SCALE GENOMIC DNA]</scope>
    <source>
        <strain evidence="5 6">PWU37</strain>
    </source>
</reference>
<dbReference type="RefSeq" id="WP_254092657.1">
    <property type="nucleotide sequence ID" value="NZ_JAHESC010000041.1"/>
</dbReference>
<dbReference type="Proteomes" id="UP001319180">
    <property type="component" value="Unassembled WGS sequence"/>
</dbReference>
<evidence type="ECO:0000313" key="6">
    <source>
        <dbReference type="Proteomes" id="UP001319180"/>
    </source>
</evidence>
<proteinExistence type="inferred from homology"/>
<keyword evidence="5" id="KW-0255">Endonuclease</keyword>
<keyword evidence="6" id="KW-1185">Reference proteome</keyword>
<dbReference type="GO" id="GO:0004519">
    <property type="term" value="F:endonuclease activity"/>
    <property type="evidence" value="ECO:0007669"/>
    <property type="project" value="UniProtKB-KW"/>
</dbReference>
<dbReference type="PANTHER" id="PTHR30408:SF12">
    <property type="entry name" value="TYPE I RESTRICTION ENZYME MJAVIII SPECIFICITY SUBUNIT"/>
    <property type="match status" value="1"/>
</dbReference>
<dbReference type="Gene3D" id="3.90.220.20">
    <property type="entry name" value="DNA methylase specificity domains"/>
    <property type="match status" value="2"/>
</dbReference>
<keyword evidence="3" id="KW-0238">DNA-binding</keyword>
<keyword evidence="2" id="KW-0680">Restriction system</keyword>
<evidence type="ECO:0000256" key="1">
    <source>
        <dbReference type="ARBA" id="ARBA00010923"/>
    </source>
</evidence>
<dbReference type="SUPFAM" id="SSF116734">
    <property type="entry name" value="DNA methylase specificity domain"/>
    <property type="match status" value="2"/>
</dbReference>
<dbReference type="AlphaFoldDB" id="A0AAP2GFH0"/>
<dbReference type="GO" id="GO:0009307">
    <property type="term" value="P:DNA restriction-modification system"/>
    <property type="evidence" value="ECO:0007669"/>
    <property type="project" value="UniProtKB-KW"/>
</dbReference>
<evidence type="ECO:0000313" key="5">
    <source>
        <dbReference type="EMBL" id="MBT1689434.1"/>
    </source>
</evidence>
<keyword evidence="5" id="KW-0540">Nuclease</keyword>
<dbReference type="InterPro" id="IPR000055">
    <property type="entry name" value="Restrct_endonuc_typeI_TRD"/>
</dbReference>
<accession>A0AAP2GFH0</accession>
<evidence type="ECO:0000259" key="4">
    <source>
        <dbReference type="Pfam" id="PF01420"/>
    </source>
</evidence>
<organism evidence="5 6">
    <name type="scientific">Dawidia soli</name>
    <dbReference type="NCBI Taxonomy" id="2782352"/>
    <lineage>
        <taxon>Bacteria</taxon>
        <taxon>Pseudomonadati</taxon>
        <taxon>Bacteroidota</taxon>
        <taxon>Cytophagia</taxon>
        <taxon>Cytophagales</taxon>
        <taxon>Chryseotaleaceae</taxon>
        <taxon>Dawidia</taxon>
    </lineage>
</organism>
<dbReference type="InterPro" id="IPR052021">
    <property type="entry name" value="Type-I_RS_S_subunit"/>
</dbReference>
<dbReference type="CDD" id="cd17245">
    <property type="entry name" value="RMtype1_S_TteMORF1547P-TRD2-CR2_Aco12261I-TRD1-CR1_like"/>
    <property type="match status" value="1"/>
</dbReference>
<comment type="similarity">
    <text evidence="1">Belongs to the type-I restriction system S methylase family.</text>
</comment>
<dbReference type="InterPro" id="IPR044946">
    <property type="entry name" value="Restrct_endonuc_typeI_TRD_sf"/>
</dbReference>
<dbReference type="GO" id="GO:0003677">
    <property type="term" value="F:DNA binding"/>
    <property type="evidence" value="ECO:0007669"/>
    <property type="project" value="UniProtKB-KW"/>
</dbReference>
<feature type="domain" description="Type I restriction modification DNA specificity" evidence="4">
    <location>
        <begin position="2"/>
        <end position="156"/>
    </location>
</feature>
<dbReference type="PANTHER" id="PTHR30408">
    <property type="entry name" value="TYPE-1 RESTRICTION ENZYME ECOKI SPECIFICITY PROTEIN"/>
    <property type="match status" value="1"/>
</dbReference>
<keyword evidence="5" id="KW-0378">Hydrolase</keyword>
<evidence type="ECO:0000256" key="3">
    <source>
        <dbReference type="ARBA" id="ARBA00023125"/>
    </source>
</evidence>
<dbReference type="Pfam" id="PF01420">
    <property type="entry name" value="Methylase_S"/>
    <property type="match status" value="2"/>
</dbReference>
<protein>
    <submittedName>
        <fullName evidence="5">Restriction endonuclease subunit S</fullName>
    </submittedName>
</protein>
<name>A0AAP2GFH0_9BACT</name>
<feature type="domain" description="Type I restriction modification DNA specificity" evidence="4">
    <location>
        <begin position="241"/>
        <end position="351"/>
    </location>
</feature>
<evidence type="ECO:0000256" key="2">
    <source>
        <dbReference type="ARBA" id="ARBA00022747"/>
    </source>
</evidence>